<gene>
    <name evidence="2" type="ORF">F511_37455</name>
</gene>
<proteinExistence type="predicted"/>
<evidence type="ECO:0000256" key="1">
    <source>
        <dbReference type="SAM" id="MobiDB-lite"/>
    </source>
</evidence>
<sequence>MRSQLLMRRSPSASRCLSNDGPGKGFVSGSTILSAETTPIMWYFCWRQWRIRIPFPGGAAEAPGSDQFHEETDTSNAQTDSPHRGDRNKSDHAKNRATAAAAGERRRWAVGGGVRRVGEGGRL</sequence>
<reference evidence="2 3" key="1">
    <citation type="journal article" date="2015" name="Proc. Natl. Acad. Sci. U.S.A.">
        <title>The resurrection genome of Boea hygrometrica: A blueprint for survival of dehydration.</title>
        <authorList>
            <person name="Xiao L."/>
            <person name="Yang G."/>
            <person name="Zhang L."/>
            <person name="Yang X."/>
            <person name="Zhao S."/>
            <person name="Ji Z."/>
            <person name="Zhou Q."/>
            <person name="Hu M."/>
            <person name="Wang Y."/>
            <person name="Chen M."/>
            <person name="Xu Y."/>
            <person name="Jin H."/>
            <person name="Xiao X."/>
            <person name="Hu G."/>
            <person name="Bao F."/>
            <person name="Hu Y."/>
            <person name="Wan P."/>
            <person name="Li L."/>
            <person name="Deng X."/>
            <person name="Kuang T."/>
            <person name="Xiang C."/>
            <person name="Zhu J.K."/>
            <person name="Oliver M.J."/>
            <person name="He Y."/>
        </authorList>
    </citation>
    <scope>NUCLEOTIDE SEQUENCE [LARGE SCALE GENOMIC DNA]</scope>
    <source>
        <strain evidence="3">cv. XS01</strain>
    </source>
</reference>
<feature type="region of interest" description="Disordered" evidence="1">
    <location>
        <begin position="1"/>
        <end position="30"/>
    </location>
</feature>
<accession>A0A2Z7AHY2</accession>
<dbReference type="EMBL" id="KV017242">
    <property type="protein sequence ID" value="KZV18709.1"/>
    <property type="molecule type" value="Genomic_DNA"/>
</dbReference>
<keyword evidence="3" id="KW-1185">Reference proteome</keyword>
<protein>
    <submittedName>
        <fullName evidence="2">Calcineurin B-like protein 1</fullName>
    </submittedName>
</protein>
<dbReference type="Proteomes" id="UP000250235">
    <property type="component" value="Unassembled WGS sequence"/>
</dbReference>
<feature type="compositionally biased region" description="Basic and acidic residues" evidence="1">
    <location>
        <begin position="81"/>
        <end position="94"/>
    </location>
</feature>
<dbReference type="AlphaFoldDB" id="A0A2Z7AHY2"/>
<name>A0A2Z7AHY2_9LAMI</name>
<evidence type="ECO:0000313" key="3">
    <source>
        <dbReference type="Proteomes" id="UP000250235"/>
    </source>
</evidence>
<organism evidence="2 3">
    <name type="scientific">Dorcoceras hygrometricum</name>
    <dbReference type="NCBI Taxonomy" id="472368"/>
    <lineage>
        <taxon>Eukaryota</taxon>
        <taxon>Viridiplantae</taxon>
        <taxon>Streptophyta</taxon>
        <taxon>Embryophyta</taxon>
        <taxon>Tracheophyta</taxon>
        <taxon>Spermatophyta</taxon>
        <taxon>Magnoliopsida</taxon>
        <taxon>eudicotyledons</taxon>
        <taxon>Gunneridae</taxon>
        <taxon>Pentapetalae</taxon>
        <taxon>asterids</taxon>
        <taxon>lamiids</taxon>
        <taxon>Lamiales</taxon>
        <taxon>Gesneriaceae</taxon>
        <taxon>Didymocarpoideae</taxon>
        <taxon>Trichosporeae</taxon>
        <taxon>Loxocarpinae</taxon>
        <taxon>Dorcoceras</taxon>
    </lineage>
</organism>
<feature type="region of interest" description="Disordered" evidence="1">
    <location>
        <begin position="56"/>
        <end position="123"/>
    </location>
</feature>
<evidence type="ECO:0000313" key="2">
    <source>
        <dbReference type="EMBL" id="KZV18709.1"/>
    </source>
</evidence>